<feature type="domain" description="Nodavirus methyltransferase" evidence="6">
    <location>
        <begin position="58"/>
        <end position="204"/>
    </location>
</feature>
<feature type="compositionally biased region" description="Basic residues" evidence="5">
    <location>
        <begin position="864"/>
        <end position="877"/>
    </location>
</feature>
<dbReference type="InterPro" id="IPR043502">
    <property type="entry name" value="DNA/RNA_pol_sf"/>
</dbReference>
<dbReference type="CDD" id="cd23173">
    <property type="entry name" value="ps-ssRNAv_Nodaviridae_RdRp"/>
    <property type="match status" value="1"/>
</dbReference>
<sequence>MFLRKGLMVAAFAGAVACSYWYVYNTDEWLSNLSDEARAEALVLKTEFQEADVRPQRAVENHTHGASAASRSTATFLIQRIASGGGRKAFFIQGSGADFRAGRLHSREYYWLKDVMCPATRATPGPRDVLGLVDVDYYFDMKDLLTKRFQPYLLYTFVPSRAAKGEGEYKYRFLADQSVEYSVAGGGLYPHELWNWDGDSIRVVKRWFGIPVGYVGYAIERRQMDPDHQLVLLVPLVQTGFWSSWVAAWKLAAAEVRRFQPVVDGFVRFYVNTKEAMKVATGKAGGYSDCMTLASVDDAIASTARTVSGKLTLMSVKSKMDDGADSNVKNYKGAEVLLEFHLARLPTRERMSLLEAVRRFQWVPKGAEPDADAKPGMVAFMGPLLHGGFVPDVCRGNEERFVEERVRKLAKPDTELDPFTLRVMEEFAEHLVPVPHLLSPVDHEEVYARQSSPSQRAILHEAEHGKPTRVTKQFIKREAYGRVNDPRGISTINGVDKMEYSRYIYAYVDEVLRPQPWCAIGKSNAEIAERVAGISTGAEYGDNTDYERQDGNKDNRPRVLDRIVMTRAFHPKYHAEMLEQMRRQYNLTGKTTFGVVYQTGMAQASGSADTAASNTTLNAFIAYLTYRRQYMSKEDAWAMLGIFLGDDGYSTGMSKRVAAECAARMGQVLDLERTYRGNVGVSFLARRYGPDVWYGDTNSCCDIKRQLAKFHLTVNLPANISPVQKLREKAYAFSLSDSNTPVIGEFVRTVLALFPLNPADFRNDLGIWGVEMDASRQYPNEYADWMEDIARSELADFDLDRFRGWLEGVNGATIFNPPRFADPLPADPKPGVVAVDGDLLVNEGSPEGRGGDEQSSDEADGKPHFRPRKPKARPPKAKVKEGKPPLNPPVEPKPKL</sequence>
<evidence type="ECO:0000256" key="5">
    <source>
        <dbReference type="SAM" id="MobiDB-lite"/>
    </source>
</evidence>
<dbReference type="InterPro" id="IPR043647">
    <property type="entry name" value="Noda_Vmethyltr_dom"/>
</dbReference>
<feature type="region of interest" description="Disordered" evidence="5">
    <location>
        <begin position="840"/>
        <end position="896"/>
    </location>
</feature>
<keyword evidence="3" id="KW-0548">Nucleotidyltransferase</keyword>
<evidence type="ECO:0000256" key="1">
    <source>
        <dbReference type="ARBA" id="ARBA00007751"/>
    </source>
</evidence>
<accession>A0A1L3KGN0</accession>
<keyword evidence="2" id="KW-0808">Transferase</keyword>
<name>A0A1L3KGN0_9VIRU</name>
<organism evidence="7">
    <name type="scientific">Hubei noda-like virus 2</name>
    <dbReference type="NCBI Taxonomy" id="1922975"/>
    <lineage>
        <taxon>Viruses</taxon>
        <taxon>Riboviria</taxon>
    </lineage>
</organism>
<feature type="compositionally biased region" description="Pro residues" evidence="5">
    <location>
        <begin position="885"/>
        <end position="896"/>
    </location>
</feature>
<dbReference type="Pfam" id="PF19222">
    <property type="entry name" value="Noda_Vmethyltr"/>
    <property type="match status" value="1"/>
</dbReference>
<dbReference type="PROSITE" id="PS51257">
    <property type="entry name" value="PROKAR_LIPOPROTEIN"/>
    <property type="match status" value="1"/>
</dbReference>
<proteinExistence type="inferred from homology"/>
<evidence type="ECO:0000256" key="3">
    <source>
        <dbReference type="ARBA" id="ARBA00022695"/>
    </source>
</evidence>
<reference evidence="7" key="1">
    <citation type="journal article" date="2016" name="Nature">
        <title>Redefining the invertebrate RNA virosphere.</title>
        <authorList>
            <person name="Shi M."/>
            <person name="Lin X.D."/>
            <person name="Tian J.H."/>
            <person name="Chen L.J."/>
            <person name="Chen X."/>
            <person name="Li C.X."/>
            <person name="Qin X.C."/>
            <person name="Li J."/>
            <person name="Cao J.P."/>
            <person name="Eden J.S."/>
            <person name="Buchmann J."/>
            <person name="Wang W."/>
            <person name="Xu J."/>
            <person name="Holmes E.C."/>
            <person name="Zhang Y.Z."/>
        </authorList>
    </citation>
    <scope>NUCLEOTIDE SEQUENCE</scope>
    <source>
        <strain evidence="7">WHBL70552</strain>
    </source>
</reference>
<evidence type="ECO:0000313" key="7">
    <source>
        <dbReference type="EMBL" id="APG76485.1"/>
    </source>
</evidence>
<evidence type="ECO:0000256" key="4">
    <source>
        <dbReference type="ARBA" id="ARBA00032757"/>
    </source>
</evidence>
<dbReference type="GO" id="GO:0016779">
    <property type="term" value="F:nucleotidyltransferase activity"/>
    <property type="evidence" value="ECO:0007669"/>
    <property type="project" value="UniProtKB-KW"/>
</dbReference>
<comment type="similarity">
    <text evidence="1">Belongs to the nodaviridae RNA polymerase family.</text>
</comment>
<protein>
    <recommendedName>
        <fullName evidence="4">RNA replicase</fullName>
    </recommendedName>
</protein>
<evidence type="ECO:0000256" key="2">
    <source>
        <dbReference type="ARBA" id="ARBA00022679"/>
    </source>
</evidence>
<dbReference type="SUPFAM" id="SSF56672">
    <property type="entry name" value="DNA/RNA polymerases"/>
    <property type="match status" value="1"/>
</dbReference>
<dbReference type="EMBL" id="KX883205">
    <property type="protein sequence ID" value="APG76485.1"/>
    <property type="molecule type" value="Genomic_RNA"/>
</dbReference>
<evidence type="ECO:0000259" key="6">
    <source>
        <dbReference type="Pfam" id="PF19222"/>
    </source>
</evidence>